<reference evidence="11 12" key="1">
    <citation type="submission" date="2014-06" db="EMBL/GenBank/DDBJ databases">
        <title>Evolutionary Origins and Diversification of the Mycorrhizal Mutualists.</title>
        <authorList>
            <consortium name="DOE Joint Genome Institute"/>
            <consortium name="Mycorrhizal Genomics Consortium"/>
            <person name="Kohler A."/>
            <person name="Kuo A."/>
            <person name="Nagy L.G."/>
            <person name="Floudas D."/>
            <person name="Copeland A."/>
            <person name="Barry K.W."/>
            <person name="Cichocki N."/>
            <person name="Veneault-Fourrey C."/>
            <person name="LaButti K."/>
            <person name="Lindquist E.A."/>
            <person name="Lipzen A."/>
            <person name="Lundell T."/>
            <person name="Morin E."/>
            <person name="Murat C."/>
            <person name="Riley R."/>
            <person name="Ohm R."/>
            <person name="Sun H."/>
            <person name="Tunlid A."/>
            <person name="Henrissat B."/>
            <person name="Grigoriev I.V."/>
            <person name="Hibbett D.S."/>
            <person name="Martin F."/>
        </authorList>
    </citation>
    <scope>NUCLEOTIDE SEQUENCE [LARGE SCALE GENOMIC DNA]</scope>
    <source>
        <strain evidence="11 12">SS14</strain>
    </source>
</reference>
<sequence>MYTFGPLGLPHVPREDDIHDGYYIPKGSVVITNNWHFYQNENIYPNPQKFLPERFTGPGDRQKDPREILFGFGRRICPGIHLADASLWLACASLVAAFDVRPPLKNGSMILRLTYGYKVTINNDPLVRLVGEAMDYFSETIASNTFAVDVFPFLRFVPEWFSGAAWKKKAKPYRQSLMDMVEKPYE</sequence>
<evidence type="ECO:0000256" key="1">
    <source>
        <dbReference type="ARBA" id="ARBA00001971"/>
    </source>
</evidence>
<dbReference type="InterPro" id="IPR001128">
    <property type="entry name" value="Cyt_P450"/>
</dbReference>
<dbReference type="InterPro" id="IPR050364">
    <property type="entry name" value="Cytochrome_P450_fung"/>
</dbReference>
<evidence type="ECO:0000256" key="6">
    <source>
        <dbReference type="ARBA" id="ARBA00023002"/>
    </source>
</evidence>
<comment type="pathway">
    <text evidence="2">Secondary metabolite biosynthesis.</text>
</comment>
<dbReference type="SUPFAM" id="SSF48264">
    <property type="entry name" value="Cytochrome P450"/>
    <property type="match status" value="1"/>
</dbReference>
<dbReference type="PANTHER" id="PTHR46300:SF7">
    <property type="entry name" value="P450, PUTATIVE (EUROFUNG)-RELATED"/>
    <property type="match status" value="1"/>
</dbReference>
<keyword evidence="5 9" id="KW-0479">Metal-binding</keyword>
<dbReference type="GO" id="GO:0005506">
    <property type="term" value="F:iron ion binding"/>
    <property type="evidence" value="ECO:0007669"/>
    <property type="project" value="InterPro"/>
</dbReference>
<proteinExistence type="inferred from homology"/>
<evidence type="ECO:0000256" key="3">
    <source>
        <dbReference type="ARBA" id="ARBA00010617"/>
    </source>
</evidence>
<evidence type="ECO:0000256" key="4">
    <source>
        <dbReference type="ARBA" id="ARBA00022617"/>
    </source>
</evidence>
<dbReference type="GO" id="GO:0016705">
    <property type="term" value="F:oxidoreductase activity, acting on paired donors, with incorporation or reduction of molecular oxygen"/>
    <property type="evidence" value="ECO:0007669"/>
    <property type="project" value="InterPro"/>
</dbReference>
<keyword evidence="4 9" id="KW-0349">Heme</keyword>
<dbReference type="InterPro" id="IPR036396">
    <property type="entry name" value="Cyt_P450_sf"/>
</dbReference>
<dbReference type="OrthoDB" id="2789670at2759"/>
<evidence type="ECO:0000256" key="5">
    <source>
        <dbReference type="ARBA" id="ARBA00022723"/>
    </source>
</evidence>
<organism evidence="11 12">
    <name type="scientific">Sphaerobolus stellatus (strain SS14)</name>
    <dbReference type="NCBI Taxonomy" id="990650"/>
    <lineage>
        <taxon>Eukaryota</taxon>
        <taxon>Fungi</taxon>
        <taxon>Dikarya</taxon>
        <taxon>Basidiomycota</taxon>
        <taxon>Agaricomycotina</taxon>
        <taxon>Agaricomycetes</taxon>
        <taxon>Phallomycetidae</taxon>
        <taxon>Geastrales</taxon>
        <taxon>Sphaerobolaceae</taxon>
        <taxon>Sphaerobolus</taxon>
    </lineage>
</organism>
<evidence type="ECO:0000313" key="11">
    <source>
        <dbReference type="EMBL" id="KIJ29915.1"/>
    </source>
</evidence>
<dbReference type="InterPro" id="IPR002401">
    <property type="entry name" value="Cyt_P450_E_grp-I"/>
</dbReference>
<keyword evidence="7 9" id="KW-0408">Iron</keyword>
<evidence type="ECO:0000313" key="12">
    <source>
        <dbReference type="Proteomes" id="UP000054279"/>
    </source>
</evidence>
<evidence type="ECO:0000256" key="2">
    <source>
        <dbReference type="ARBA" id="ARBA00005179"/>
    </source>
</evidence>
<comment type="cofactor">
    <cofactor evidence="1 9">
        <name>heme</name>
        <dbReference type="ChEBI" id="CHEBI:30413"/>
    </cofactor>
</comment>
<dbReference type="InterPro" id="IPR017972">
    <property type="entry name" value="Cyt_P450_CS"/>
</dbReference>
<gene>
    <name evidence="11" type="ORF">M422DRAFT_268581</name>
</gene>
<evidence type="ECO:0000256" key="8">
    <source>
        <dbReference type="ARBA" id="ARBA00023033"/>
    </source>
</evidence>
<feature type="binding site" description="axial binding residue" evidence="9">
    <location>
        <position position="77"/>
    </location>
    <ligand>
        <name>heme</name>
        <dbReference type="ChEBI" id="CHEBI:30413"/>
    </ligand>
    <ligandPart>
        <name>Fe</name>
        <dbReference type="ChEBI" id="CHEBI:18248"/>
    </ligandPart>
</feature>
<dbReference type="GO" id="GO:0004497">
    <property type="term" value="F:monooxygenase activity"/>
    <property type="evidence" value="ECO:0007669"/>
    <property type="project" value="UniProtKB-KW"/>
</dbReference>
<dbReference type="PRINTS" id="PR00463">
    <property type="entry name" value="EP450I"/>
</dbReference>
<dbReference type="Pfam" id="PF00067">
    <property type="entry name" value="p450"/>
    <property type="match status" value="1"/>
</dbReference>
<evidence type="ECO:0008006" key="13">
    <source>
        <dbReference type="Google" id="ProtNLM"/>
    </source>
</evidence>
<dbReference type="HOGENOM" id="CLU_1455264_0_0_1"/>
<keyword evidence="6 10" id="KW-0560">Oxidoreductase</keyword>
<accession>A0A0C9UXW2</accession>
<keyword evidence="12" id="KW-1185">Reference proteome</keyword>
<dbReference type="PROSITE" id="PS00086">
    <property type="entry name" value="CYTOCHROME_P450"/>
    <property type="match status" value="1"/>
</dbReference>
<name>A0A0C9UXW2_SPHS4</name>
<dbReference type="AlphaFoldDB" id="A0A0C9UXW2"/>
<protein>
    <recommendedName>
        <fullName evidence="13">Cytochrome P450</fullName>
    </recommendedName>
</protein>
<evidence type="ECO:0000256" key="9">
    <source>
        <dbReference type="PIRSR" id="PIRSR602401-1"/>
    </source>
</evidence>
<dbReference type="Proteomes" id="UP000054279">
    <property type="component" value="Unassembled WGS sequence"/>
</dbReference>
<comment type="similarity">
    <text evidence="3 10">Belongs to the cytochrome P450 family.</text>
</comment>
<dbReference type="EMBL" id="KN837272">
    <property type="protein sequence ID" value="KIJ29915.1"/>
    <property type="molecule type" value="Genomic_DNA"/>
</dbReference>
<dbReference type="GO" id="GO:0020037">
    <property type="term" value="F:heme binding"/>
    <property type="evidence" value="ECO:0007669"/>
    <property type="project" value="InterPro"/>
</dbReference>
<evidence type="ECO:0000256" key="7">
    <source>
        <dbReference type="ARBA" id="ARBA00023004"/>
    </source>
</evidence>
<evidence type="ECO:0000256" key="10">
    <source>
        <dbReference type="RuleBase" id="RU000461"/>
    </source>
</evidence>
<keyword evidence="8 10" id="KW-0503">Monooxygenase</keyword>
<dbReference type="Gene3D" id="1.10.630.10">
    <property type="entry name" value="Cytochrome P450"/>
    <property type="match status" value="2"/>
</dbReference>
<dbReference type="PANTHER" id="PTHR46300">
    <property type="entry name" value="P450, PUTATIVE (EUROFUNG)-RELATED-RELATED"/>
    <property type="match status" value="1"/>
</dbReference>